<organism evidence="3 4">
    <name type="scientific">Tigheibacillus halophilus</name>
    <dbReference type="NCBI Taxonomy" id="361280"/>
    <lineage>
        <taxon>Bacteria</taxon>
        <taxon>Bacillati</taxon>
        <taxon>Bacillota</taxon>
        <taxon>Bacilli</taxon>
        <taxon>Bacillales</taxon>
        <taxon>Bacillaceae</taxon>
        <taxon>Tigheibacillus</taxon>
    </lineage>
</organism>
<evidence type="ECO:0000259" key="2">
    <source>
        <dbReference type="Pfam" id="PF00496"/>
    </source>
</evidence>
<dbReference type="SUPFAM" id="SSF53850">
    <property type="entry name" value="Periplasmic binding protein-like II"/>
    <property type="match status" value="1"/>
</dbReference>
<feature type="signal peptide" evidence="1">
    <location>
        <begin position="1"/>
        <end position="25"/>
    </location>
</feature>
<reference evidence="3 4" key="1">
    <citation type="submission" date="2023-10" db="EMBL/GenBank/DDBJ databases">
        <title>Virgibacillus halophilus 5B73C genome.</title>
        <authorList>
            <person name="Miliotis G."/>
            <person name="Sengupta P."/>
            <person name="Hameed A."/>
            <person name="Chuvochina M."/>
            <person name="Mcdonagh F."/>
            <person name="Simpson A.C."/>
            <person name="Singh N.K."/>
            <person name="Rekha P.D."/>
            <person name="Raman K."/>
            <person name="Hugenholtz P."/>
            <person name="Venkateswaran K."/>
        </authorList>
    </citation>
    <scope>NUCLEOTIDE SEQUENCE [LARGE SCALE GENOMIC DNA]</scope>
    <source>
        <strain evidence="3 4">5B73C</strain>
    </source>
</reference>
<comment type="caution">
    <text evidence="3">The sequence shown here is derived from an EMBL/GenBank/DDBJ whole genome shotgun (WGS) entry which is preliminary data.</text>
</comment>
<dbReference type="Gene3D" id="3.10.105.10">
    <property type="entry name" value="Dipeptide-binding Protein, Domain 3"/>
    <property type="match status" value="1"/>
</dbReference>
<name>A0ABU5C2Z3_9BACI</name>
<dbReference type="PROSITE" id="PS51257">
    <property type="entry name" value="PROKAR_LIPOPROTEIN"/>
    <property type="match status" value="1"/>
</dbReference>
<keyword evidence="1" id="KW-0732">Signal</keyword>
<gene>
    <name evidence="3" type="ORF">RWE15_03510</name>
</gene>
<dbReference type="Gene3D" id="3.40.190.10">
    <property type="entry name" value="Periplasmic binding protein-like II"/>
    <property type="match status" value="1"/>
</dbReference>
<dbReference type="Gene3D" id="3.90.76.10">
    <property type="entry name" value="Dipeptide-binding Protein, Domain 1"/>
    <property type="match status" value="1"/>
</dbReference>
<dbReference type="InterPro" id="IPR039424">
    <property type="entry name" value="SBP_5"/>
</dbReference>
<dbReference type="Proteomes" id="UP001281447">
    <property type="component" value="Unassembled WGS sequence"/>
</dbReference>
<keyword evidence="4" id="KW-1185">Reference proteome</keyword>
<dbReference type="PANTHER" id="PTHR30290">
    <property type="entry name" value="PERIPLASMIC BINDING COMPONENT OF ABC TRANSPORTER"/>
    <property type="match status" value="1"/>
</dbReference>
<proteinExistence type="predicted"/>
<evidence type="ECO:0000313" key="4">
    <source>
        <dbReference type="Proteomes" id="UP001281447"/>
    </source>
</evidence>
<dbReference type="InterPro" id="IPR000914">
    <property type="entry name" value="SBP_5_dom"/>
</dbReference>
<evidence type="ECO:0000256" key="1">
    <source>
        <dbReference type="SAM" id="SignalP"/>
    </source>
</evidence>
<sequence length="303" mass="34234">MKKKKIFTNFSFLLLLMMLFLSACATGNPDSSKNTDDNKKGVTVSFDENIQTLDPHNGSSGNDISVTNTMYESMYTPDQEGELQPLLANDYEKDEDGLNYTFKLRDDVKFTDGTVFNAEAVKTNLDRILESEGSLNSYKSLRDVDKVDVADDYEISITLKNPNSQFLQKIGNLRMISPKALKDDDWDFGKKSAGTGQYVLKKWNHGESIVVEKNKDYWEKGHPKVNKITFRPVPEDGSRVASLKTGESDLIYPVPVNNVDSLKKEDNLDVDVEESTYVNYATLNTSKKPFDDKKSKTGYELCY</sequence>
<accession>A0ABU5C2Z3</accession>
<protein>
    <submittedName>
        <fullName evidence="3">ABC transporter substrate-binding protein</fullName>
    </submittedName>
</protein>
<dbReference type="EMBL" id="JAWDIP010000003">
    <property type="protein sequence ID" value="MDY0393677.1"/>
    <property type="molecule type" value="Genomic_DNA"/>
</dbReference>
<feature type="domain" description="Solute-binding protein family 5" evidence="2">
    <location>
        <begin position="82"/>
        <end position="294"/>
    </location>
</feature>
<feature type="chain" id="PRO_5045057362" evidence="1">
    <location>
        <begin position="26"/>
        <end position="303"/>
    </location>
</feature>
<dbReference type="Pfam" id="PF00496">
    <property type="entry name" value="SBP_bac_5"/>
    <property type="match status" value="1"/>
</dbReference>
<evidence type="ECO:0000313" key="3">
    <source>
        <dbReference type="EMBL" id="MDY0393677.1"/>
    </source>
</evidence>